<dbReference type="RefSeq" id="WP_185270430.1">
    <property type="nucleotide sequence ID" value="NZ_CP055156.1"/>
</dbReference>
<dbReference type="Proteomes" id="UP000515237">
    <property type="component" value="Chromosome"/>
</dbReference>
<reference evidence="2 3" key="1">
    <citation type="journal article" date="2018" name="Int. J. Syst. Evol. Microbiol.">
        <title>Adhaeribacter swui sp. nov., isolated from wet mud.</title>
        <authorList>
            <person name="Kim D.U."/>
            <person name="Kim K.W."/>
            <person name="Kang M.S."/>
            <person name="Kim J.Y."/>
            <person name="Jang J.H."/>
            <person name="Kim M.K."/>
        </authorList>
    </citation>
    <scope>NUCLEOTIDE SEQUENCE [LARGE SCALE GENOMIC DNA]</scope>
    <source>
        <strain evidence="2 3">KCTC 52873</strain>
    </source>
</reference>
<dbReference type="EMBL" id="CP055156">
    <property type="protein sequence ID" value="QNF33948.1"/>
    <property type="molecule type" value="Genomic_DNA"/>
</dbReference>
<dbReference type="Pfam" id="PF18826">
    <property type="entry name" value="bVLRF1"/>
    <property type="match status" value="1"/>
</dbReference>
<evidence type="ECO:0000313" key="2">
    <source>
        <dbReference type="EMBL" id="QNF33948.1"/>
    </source>
</evidence>
<dbReference type="AlphaFoldDB" id="A0A7G7G9W4"/>
<feature type="domain" description="VLRF1" evidence="1">
    <location>
        <begin position="64"/>
        <end position="204"/>
    </location>
</feature>
<accession>A0A7G7G9W4</accession>
<keyword evidence="3" id="KW-1185">Reference proteome</keyword>
<gene>
    <name evidence="2" type="ORF">HUW51_14905</name>
</gene>
<evidence type="ECO:0000313" key="3">
    <source>
        <dbReference type="Proteomes" id="UP000515237"/>
    </source>
</evidence>
<dbReference type="PROSITE" id="PS52044">
    <property type="entry name" value="VLRF1"/>
    <property type="match status" value="1"/>
</dbReference>
<organism evidence="2 3">
    <name type="scientific">Adhaeribacter swui</name>
    <dbReference type="NCBI Taxonomy" id="2086471"/>
    <lineage>
        <taxon>Bacteria</taxon>
        <taxon>Pseudomonadati</taxon>
        <taxon>Bacteroidota</taxon>
        <taxon>Cytophagia</taxon>
        <taxon>Cytophagales</taxon>
        <taxon>Hymenobacteraceae</taxon>
        <taxon>Adhaeribacter</taxon>
    </lineage>
</organism>
<evidence type="ECO:0000259" key="1">
    <source>
        <dbReference type="PROSITE" id="PS52044"/>
    </source>
</evidence>
<dbReference type="InterPro" id="IPR041175">
    <property type="entry name" value="VLRF1/Vms1"/>
</dbReference>
<proteinExistence type="predicted"/>
<sequence length="232" mass="27001">MNRFLSRQTTLEVIQQIREGSFASRYDYEKHRLALLDSQQNELVYLRLPVTIPPLSQNLHVPEKPVHYIMLLIQSGNCAMGYFENGINLNHKVFRAYMVRQKQGTSQVKYLKTKGKSRAGSRVRLAETNEFFENINERLQEYFAQHEVHRIALSCSKILIPYLFNSKVATPFDKRDERIFKIPKHVPTPIYEVMQDTHQFLLKGELIYEATQQPLINQLLGTTPLAFDESSA</sequence>
<protein>
    <recommendedName>
        <fullName evidence="1">VLRF1 domain-containing protein</fullName>
    </recommendedName>
</protein>
<dbReference type="KEGG" id="aswu:HUW51_14905"/>
<name>A0A7G7G9W4_9BACT</name>